<evidence type="ECO:0000256" key="1">
    <source>
        <dbReference type="SAM" id="MobiDB-lite"/>
    </source>
</evidence>
<organism evidence="2 3">
    <name type="scientific">Aphis craccivora</name>
    <name type="common">Cowpea aphid</name>
    <dbReference type="NCBI Taxonomy" id="307492"/>
    <lineage>
        <taxon>Eukaryota</taxon>
        <taxon>Metazoa</taxon>
        <taxon>Ecdysozoa</taxon>
        <taxon>Arthropoda</taxon>
        <taxon>Hexapoda</taxon>
        <taxon>Insecta</taxon>
        <taxon>Pterygota</taxon>
        <taxon>Neoptera</taxon>
        <taxon>Paraneoptera</taxon>
        <taxon>Hemiptera</taxon>
        <taxon>Sternorrhyncha</taxon>
        <taxon>Aphidomorpha</taxon>
        <taxon>Aphidoidea</taxon>
        <taxon>Aphididae</taxon>
        <taxon>Aphidini</taxon>
        <taxon>Aphis</taxon>
        <taxon>Aphis</taxon>
    </lineage>
</organism>
<keyword evidence="3" id="KW-1185">Reference proteome</keyword>
<proteinExistence type="predicted"/>
<accession>A0A6G0YBZ7</accession>
<evidence type="ECO:0000313" key="2">
    <source>
        <dbReference type="EMBL" id="KAF0753089.1"/>
    </source>
</evidence>
<dbReference type="OrthoDB" id="6628732at2759"/>
<evidence type="ECO:0000313" key="3">
    <source>
        <dbReference type="Proteomes" id="UP000478052"/>
    </source>
</evidence>
<reference evidence="2 3" key="1">
    <citation type="submission" date="2019-08" db="EMBL/GenBank/DDBJ databases">
        <title>Whole genome of Aphis craccivora.</title>
        <authorList>
            <person name="Voronova N.V."/>
            <person name="Shulinski R.S."/>
            <person name="Bandarenka Y.V."/>
            <person name="Zhorov D.G."/>
            <person name="Warner D."/>
        </authorList>
    </citation>
    <scope>NUCLEOTIDE SEQUENCE [LARGE SCALE GENOMIC DNA]</scope>
    <source>
        <strain evidence="2">180601</strain>
        <tissue evidence="2">Whole Body</tissue>
    </source>
</reference>
<protein>
    <submittedName>
        <fullName evidence="2">RING-type domain-containing protein</fullName>
    </submittedName>
</protein>
<sequence>MLMVFPQMVADQVQPLMVKVVAQQFTEMRWVRGTRYLRCAKRYSGYRVTARMGLDPGSIIVLGQRQHIHHPNRRHSLEVRLFLNTLRERGGNENVSPEQIYNEIAPQNIEAALAIGRQTSIRTIARARRRVSPPIPETLEEWANILVSVEWQQRLLWCDGTHNRFYQGQLDVIQGGVTRFVGLVFSNISRLILKNVHLASVRTLCIDGTYQVRPTHPPDIPQLMSVVTILNNVNQPQRPIVGCRLTYNGIHFSMELGLRNIQNLVEQHDLNNSLRSLIAYFQHYWMEVVGAHRFTLHRLTHRTNNFIESYHASLLRRMGQHPALYVFYNHLRGIEQQSRIDFSRAIDGLPINIPTVAVLAQYIQDQFVKVRRTTSSVYTRNMGILNEAWQHVESGRYTLLEFQRHNIQDILIDIQPLPMPQLPIGVQQAPPILPRSRGRGRAGRGRNVIM</sequence>
<name>A0A6G0YBZ7_APHCR</name>
<dbReference type="Proteomes" id="UP000478052">
    <property type="component" value="Unassembled WGS sequence"/>
</dbReference>
<feature type="region of interest" description="Disordered" evidence="1">
    <location>
        <begin position="428"/>
        <end position="450"/>
    </location>
</feature>
<comment type="caution">
    <text evidence="2">The sequence shown here is derived from an EMBL/GenBank/DDBJ whole genome shotgun (WGS) entry which is preliminary data.</text>
</comment>
<dbReference type="AlphaFoldDB" id="A0A6G0YBZ7"/>
<dbReference type="EMBL" id="VUJU01004841">
    <property type="protein sequence ID" value="KAF0753089.1"/>
    <property type="molecule type" value="Genomic_DNA"/>
</dbReference>
<gene>
    <name evidence="2" type="ORF">FWK35_00020257</name>
</gene>